<sequence>MTKSTLFINIESNASQLNNAINYLCDILEKNLKIPLNNKFKIISTLTDSISALFLINKEISTRFKSRFIESPLLLKLEKDIDYIKTLYPSSFKPFIKTYSLEGSYCGVSVSITTRLRNYLIEVLNNNESESLCEKYCILLEKYLTHLYNYIIFIFTDDLVLM</sequence>
<accession>A0A6M0H1X0</accession>
<proteinExistence type="predicted"/>
<reference evidence="1 2" key="1">
    <citation type="submission" date="2020-02" db="EMBL/GenBank/DDBJ databases">
        <title>Genome assembly of a novel Clostridium senegalense strain.</title>
        <authorList>
            <person name="Gupta T.B."/>
            <person name="Jauregui R."/>
            <person name="Maclean P."/>
            <person name="Nawarathana A."/>
            <person name="Brightwell G."/>
        </authorList>
    </citation>
    <scope>NUCLEOTIDE SEQUENCE [LARGE SCALE GENOMIC DNA]</scope>
    <source>
        <strain evidence="1 2">AGRFS4</strain>
    </source>
</reference>
<dbReference type="Proteomes" id="UP000481872">
    <property type="component" value="Unassembled WGS sequence"/>
</dbReference>
<evidence type="ECO:0008006" key="3">
    <source>
        <dbReference type="Google" id="ProtNLM"/>
    </source>
</evidence>
<keyword evidence="2" id="KW-1185">Reference proteome</keyword>
<protein>
    <recommendedName>
        <fullName evidence="3">Corrinoid adenosyltransferase</fullName>
    </recommendedName>
</protein>
<evidence type="ECO:0000313" key="2">
    <source>
        <dbReference type="Proteomes" id="UP000481872"/>
    </source>
</evidence>
<evidence type="ECO:0000313" key="1">
    <source>
        <dbReference type="EMBL" id="NEU04579.1"/>
    </source>
</evidence>
<gene>
    <name evidence="1" type="ORF">G3M99_06830</name>
</gene>
<dbReference type="AlphaFoldDB" id="A0A6M0H1X0"/>
<organism evidence="1 2">
    <name type="scientific">Clostridium senegalense</name>
    <dbReference type="NCBI Taxonomy" id="1465809"/>
    <lineage>
        <taxon>Bacteria</taxon>
        <taxon>Bacillati</taxon>
        <taxon>Bacillota</taxon>
        <taxon>Clostridia</taxon>
        <taxon>Eubacteriales</taxon>
        <taxon>Clostridiaceae</taxon>
        <taxon>Clostridium</taxon>
    </lineage>
</organism>
<name>A0A6M0H1X0_9CLOT</name>
<dbReference type="RefSeq" id="WP_199869629.1">
    <property type="nucleotide sequence ID" value="NZ_JAAGPU010000009.1"/>
</dbReference>
<comment type="caution">
    <text evidence="1">The sequence shown here is derived from an EMBL/GenBank/DDBJ whole genome shotgun (WGS) entry which is preliminary data.</text>
</comment>
<dbReference type="EMBL" id="JAAGPU010000009">
    <property type="protein sequence ID" value="NEU04579.1"/>
    <property type="molecule type" value="Genomic_DNA"/>
</dbReference>